<keyword evidence="4" id="KW-1185">Reference proteome</keyword>
<keyword evidence="1" id="KW-0175">Coiled coil</keyword>
<evidence type="ECO:0000256" key="1">
    <source>
        <dbReference type="SAM" id="Coils"/>
    </source>
</evidence>
<organism evidence="3 4">
    <name type="scientific">Neomoorella glycerini</name>
    <dbReference type="NCBI Taxonomy" id="55779"/>
    <lineage>
        <taxon>Bacteria</taxon>
        <taxon>Bacillati</taxon>
        <taxon>Bacillota</taxon>
        <taxon>Clostridia</taxon>
        <taxon>Neomoorellales</taxon>
        <taxon>Neomoorellaceae</taxon>
        <taxon>Neomoorella</taxon>
    </lineage>
</organism>
<evidence type="ECO:0000256" key="2">
    <source>
        <dbReference type="SAM" id="Phobius"/>
    </source>
</evidence>
<gene>
    <name evidence="3" type="ORF">MGLY_28170</name>
</gene>
<proteinExistence type="predicted"/>
<evidence type="ECO:0000313" key="4">
    <source>
        <dbReference type="Proteomes" id="UP000425916"/>
    </source>
</evidence>
<protein>
    <recommendedName>
        <fullName evidence="5">Haemolysin XhlA</fullName>
    </recommendedName>
</protein>
<evidence type="ECO:0000313" key="3">
    <source>
        <dbReference type="EMBL" id="QGP93409.1"/>
    </source>
</evidence>
<keyword evidence="2" id="KW-1133">Transmembrane helix</keyword>
<reference evidence="3 4" key="1">
    <citation type="submission" date="2019-11" db="EMBL/GenBank/DDBJ databases">
        <title>Genome sequence of Moorella glycerini DSM11254.</title>
        <authorList>
            <person name="Poehlein A."/>
            <person name="Boeer T."/>
            <person name="Daniel R."/>
        </authorList>
    </citation>
    <scope>NUCLEOTIDE SEQUENCE [LARGE SCALE GENOMIC DNA]</scope>
    <source>
        <strain evidence="3 4">DSM 11254</strain>
    </source>
</reference>
<sequence length="102" mass="11722">MIAVEETKKETATTGDHPHRLVSEEFFFLLNRIDRLDEKMSLKFEEMREEITDVRKEVNDVRKEINDVRKEIGGISRWAFGLLATMLVGFAGVIVTLALGLR</sequence>
<evidence type="ECO:0008006" key="5">
    <source>
        <dbReference type="Google" id="ProtNLM"/>
    </source>
</evidence>
<dbReference type="AlphaFoldDB" id="A0A6I5ZUU1"/>
<keyword evidence="2" id="KW-0472">Membrane</keyword>
<dbReference type="EMBL" id="CP046244">
    <property type="protein sequence ID" value="QGP93409.1"/>
    <property type="molecule type" value="Genomic_DNA"/>
</dbReference>
<accession>A0A6I5ZUU1</accession>
<feature type="transmembrane region" description="Helical" evidence="2">
    <location>
        <begin position="78"/>
        <end position="101"/>
    </location>
</feature>
<name>A0A6I5ZUU1_9FIRM</name>
<dbReference type="Proteomes" id="UP000425916">
    <property type="component" value="Chromosome"/>
</dbReference>
<keyword evidence="2" id="KW-0812">Transmembrane</keyword>
<feature type="coiled-coil region" evidence="1">
    <location>
        <begin position="44"/>
        <end position="71"/>
    </location>
</feature>